<evidence type="ECO:0000256" key="1">
    <source>
        <dbReference type="SAM" id="Phobius"/>
    </source>
</evidence>
<proteinExistence type="predicted"/>
<feature type="transmembrane region" description="Helical" evidence="1">
    <location>
        <begin position="12"/>
        <end position="36"/>
    </location>
</feature>
<comment type="caution">
    <text evidence="2">The sequence shown here is derived from an EMBL/GenBank/DDBJ whole genome shotgun (WGS) entry which is preliminary data.</text>
</comment>
<dbReference type="EMBL" id="JBBBZM010000286">
    <property type="protein sequence ID" value="KAL0631174.1"/>
    <property type="molecule type" value="Genomic_DNA"/>
</dbReference>
<accession>A0ABR3G5I5</accession>
<dbReference type="Proteomes" id="UP001447188">
    <property type="component" value="Unassembled WGS sequence"/>
</dbReference>
<keyword evidence="1" id="KW-1133">Transmembrane helix</keyword>
<keyword evidence="1" id="KW-0472">Membrane</keyword>
<organism evidence="2 3">
    <name type="scientific">Discina gigas</name>
    <dbReference type="NCBI Taxonomy" id="1032678"/>
    <lineage>
        <taxon>Eukaryota</taxon>
        <taxon>Fungi</taxon>
        <taxon>Dikarya</taxon>
        <taxon>Ascomycota</taxon>
        <taxon>Pezizomycotina</taxon>
        <taxon>Pezizomycetes</taxon>
        <taxon>Pezizales</taxon>
        <taxon>Discinaceae</taxon>
        <taxon>Discina</taxon>
    </lineage>
</organism>
<sequence>MPPTPINSESILLSFLCGSLVVSFLLAALSAVFKVYRPLVPVGDRLRKAFASGDAPNMPMPGFAKTRVELVDYGFQNRESLVCGKLAYPMPVAA</sequence>
<protein>
    <submittedName>
        <fullName evidence="2">Uncharacterized protein</fullName>
    </submittedName>
</protein>
<keyword evidence="1" id="KW-0812">Transmembrane</keyword>
<reference evidence="2 3" key="1">
    <citation type="submission" date="2024-02" db="EMBL/GenBank/DDBJ databases">
        <title>Discinaceae phylogenomics.</title>
        <authorList>
            <person name="Dirks A.C."/>
            <person name="James T.Y."/>
        </authorList>
    </citation>
    <scope>NUCLEOTIDE SEQUENCE [LARGE SCALE GENOMIC DNA]</scope>
    <source>
        <strain evidence="2 3">ACD0624</strain>
    </source>
</reference>
<evidence type="ECO:0000313" key="2">
    <source>
        <dbReference type="EMBL" id="KAL0631174.1"/>
    </source>
</evidence>
<name>A0ABR3G5I5_9PEZI</name>
<keyword evidence="3" id="KW-1185">Reference proteome</keyword>
<gene>
    <name evidence="2" type="ORF">Q9L58_009961</name>
</gene>
<evidence type="ECO:0000313" key="3">
    <source>
        <dbReference type="Proteomes" id="UP001447188"/>
    </source>
</evidence>